<dbReference type="AlphaFoldDB" id="M9M7C4"/>
<organism evidence="1 2">
    <name type="scientific">Paenibacillus popilliae ATCC 14706</name>
    <dbReference type="NCBI Taxonomy" id="1212764"/>
    <lineage>
        <taxon>Bacteria</taxon>
        <taxon>Bacillati</taxon>
        <taxon>Bacillota</taxon>
        <taxon>Bacilli</taxon>
        <taxon>Bacillales</taxon>
        <taxon>Paenibacillaceae</taxon>
        <taxon>Paenibacillus</taxon>
    </lineage>
</organism>
<gene>
    <name evidence="1" type="ORF">PPOP_2971</name>
</gene>
<dbReference type="RefSeq" id="WP_006287270.1">
    <property type="nucleotide sequence ID" value="NZ_BALG01000226.1"/>
</dbReference>
<dbReference type="PANTHER" id="PTHR36846:SF1">
    <property type="entry name" value="PROTEIN VIAA"/>
    <property type="match status" value="1"/>
</dbReference>
<dbReference type="GO" id="GO:0005829">
    <property type="term" value="C:cytosol"/>
    <property type="evidence" value="ECO:0007669"/>
    <property type="project" value="TreeGrafter"/>
</dbReference>
<name>M9M7C4_PAEPP</name>
<protein>
    <submittedName>
        <fullName evidence="1">Uncharacterized protein</fullName>
    </submittedName>
</protein>
<evidence type="ECO:0000313" key="1">
    <source>
        <dbReference type="EMBL" id="GAC43588.1"/>
    </source>
</evidence>
<proteinExistence type="predicted"/>
<comment type="caution">
    <text evidence="1">The sequence shown here is derived from an EMBL/GenBank/DDBJ whole genome shotgun (WGS) entry which is preliminary data.</text>
</comment>
<accession>M9M7C4</accession>
<evidence type="ECO:0000313" key="2">
    <source>
        <dbReference type="Proteomes" id="UP000029453"/>
    </source>
</evidence>
<keyword evidence="2" id="KW-1185">Reference proteome</keyword>
<dbReference type="Proteomes" id="UP000029453">
    <property type="component" value="Unassembled WGS sequence"/>
</dbReference>
<sequence>MKIKDIQNELSVHRQDQELADALQQAMDGNKQASQQAAQLLSTALNQNGGHLSQMLKQAASEANQAKENVKSRLNGIHAGSGDSDLKEVPLKDQLLLAERLSSDFKLKAIAQWAGRMKLIAQRKQRSKHNEAINRSGIRQGNEIEQLLPMELGAYASPIAKTDFLRRYVEGQTLQFDTKGKAQLGKGPNYPLFGPIW</sequence>
<dbReference type="PANTHER" id="PTHR36846">
    <property type="entry name" value="PROTEIN VIAA"/>
    <property type="match status" value="1"/>
</dbReference>
<reference evidence="1 2" key="1">
    <citation type="submission" date="2012-10" db="EMBL/GenBank/DDBJ databases">
        <title>Draft Genome Sequence of Paenibacillus popilliae ATCC 14706T.</title>
        <authorList>
            <person name="Iiyama K."/>
            <person name="Mori K."/>
            <person name="Mon H."/>
            <person name="Chieda Y."/>
            <person name="Lee J.M."/>
            <person name="Kusakabe T."/>
            <person name="Tashiro K."/>
            <person name="Asano S."/>
            <person name="Yasunaga-Aoki C."/>
            <person name="Shimizu S."/>
        </authorList>
    </citation>
    <scope>NUCLEOTIDE SEQUENCE [LARGE SCALE GENOMIC DNA]</scope>
    <source>
        <strain evidence="1 2">ATCC 14706</strain>
    </source>
</reference>
<dbReference type="OrthoDB" id="92417at2"/>
<dbReference type="EMBL" id="BALG01000226">
    <property type="protein sequence ID" value="GAC43588.1"/>
    <property type="molecule type" value="Genomic_DNA"/>
</dbReference>